<feature type="region of interest" description="Disordered" evidence="1">
    <location>
        <begin position="323"/>
        <end position="348"/>
    </location>
</feature>
<accession>A0AA42AXE8</accession>
<reference evidence="2" key="1">
    <citation type="submission" date="2022-03" db="EMBL/GenBank/DDBJ databases">
        <title>A functionally conserved STORR gene fusion in Papaver species that diverged 16.8 million years ago.</title>
        <authorList>
            <person name="Catania T."/>
        </authorList>
    </citation>
    <scope>NUCLEOTIDE SEQUENCE</scope>
    <source>
        <strain evidence="2">S-191538</strain>
    </source>
</reference>
<organism evidence="2 3">
    <name type="scientific">Papaver nudicaule</name>
    <name type="common">Iceland poppy</name>
    <dbReference type="NCBI Taxonomy" id="74823"/>
    <lineage>
        <taxon>Eukaryota</taxon>
        <taxon>Viridiplantae</taxon>
        <taxon>Streptophyta</taxon>
        <taxon>Embryophyta</taxon>
        <taxon>Tracheophyta</taxon>
        <taxon>Spermatophyta</taxon>
        <taxon>Magnoliopsida</taxon>
        <taxon>Ranunculales</taxon>
        <taxon>Papaveraceae</taxon>
        <taxon>Papaveroideae</taxon>
        <taxon>Papaver</taxon>
    </lineage>
</organism>
<gene>
    <name evidence="2" type="ORF">MKW94_013231</name>
</gene>
<dbReference type="InterPro" id="IPR032675">
    <property type="entry name" value="LRR_dom_sf"/>
</dbReference>
<comment type="caution">
    <text evidence="2">The sequence shown here is derived from an EMBL/GenBank/DDBJ whole genome shotgun (WGS) entry which is preliminary data.</text>
</comment>
<dbReference type="PANTHER" id="PTHR46761:SF2">
    <property type="entry name" value="RAN GTPASE-ACTIVATING PROTEIN 1"/>
    <property type="match status" value="1"/>
</dbReference>
<dbReference type="AlphaFoldDB" id="A0AA42AXE8"/>
<dbReference type="InterPro" id="IPR001611">
    <property type="entry name" value="Leu-rich_rpt"/>
</dbReference>
<dbReference type="GO" id="GO:0005096">
    <property type="term" value="F:GTPase activator activity"/>
    <property type="evidence" value="ECO:0007669"/>
    <property type="project" value="InterPro"/>
</dbReference>
<name>A0AA42AXE8_PAPNU</name>
<feature type="compositionally biased region" description="Acidic residues" evidence="1">
    <location>
        <begin position="325"/>
        <end position="346"/>
    </location>
</feature>
<sequence length="362" mass="38603">MPLAYPGNSYSKICLNNLSFGVDAARIAEPILSSLKEQLTDVYLSEFTAGRPISEAIQVMEIFSLALEGCNLKTLSLSHNSLGEKGVRAFGALLKCQSNKEELYLVNAGITKEAATAVSELIPCTEKLKVLHFDFNRIGDEGAISIAKVVQGSPSLEDFRCATSWIGPKGGKLDLMDNMFGKEAAIPLTRVLSSNAGLTEIYLGCLGLGREGVITVVNALRECAPSTASALAAEQSLTKLILSGNRLKDQGTILIAGAHADGHNRLRGVDVSSNAITQDGATVLARAVAHKPEFTLLKINGNCISEEGITEVKVIFGESMLGPLDENDPNGEDDWWDEDVPDGEADEQGKLGLTLKNLKVSD</sequence>
<dbReference type="PANTHER" id="PTHR46761">
    <property type="entry name" value="RAN GTPASE-ACTIVATING PROTEIN 1"/>
    <property type="match status" value="1"/>
</dbReference>
<evidence type="ECO:0000313" key="2">
    <source>
        <dbReference type="EMBL" id="MCL7043574.1"/>
    </source>
</evidence>
<protein>
    <submittedName>
        <fullName evidence="2">Uncharacterized protein</fullName>
    </submittedName>
</protein>
<evidence type="ECO:0000256" key="1">
    <source>
        <dbReference type="SAM" id="MobiDB-lite"/>
    </source>
</evidence>
<dbReference type="Pfam" id="PF13516">
    <property type="entry name" value="LRR_6"/>
    <property type="match status" value="3"/>
</dbReference>
<evidence type="ECO:0000313" key="3">
    <source>
        <dbReference type="Proteomes" id="UP001177140"/>
    </source>
</evidence>
<dbReference type="SUPFAM" id="SSF52047">
    <property type="entry name" value="RNI-like"/>
    <property type="match status" value="1"/>
</dbReference>
<keyword evidence="3" id="KW-1185">Reference proteome</keyword>
<dbReference type="Proteomes" id="UP001177140">
    <property type="component" value="Unassembled WGS sequence"/>
</dbReference>
<dbReference type="Gene3D" id="3.80.10.10">
    <property type="entry name" value="Ribonuclease Inhibitor"/>
    <property type="match status" value="1"/>
</dbReference>
<dbReference type="SMART" id="SM00368">
    <property type="entry name" value="LRR_RI"/>
    <property type="match status" value="6"/>
</dbReference>
<dbReference type="EMBL" id="JAJJMA010248312">
    <property type="protein sequence ID" value="MCL7043574.1"/>
    <property type="molecule type" value="Genomic_DNA"/>
</dbReference>
<proteinExistence type="predicted"/>
<dbReference type="InterPro" id="IPR045203">
    <property type="entry name" value="RanGAP1/2"/>
</dbReference>